<dbReference type="GeneID" id="59348906"/>
<comment type="caution">
    <text evidence="1">The sequence shown here is derived from an EMBL/GenBank/DDBJ whole genome shotgun (WGS) entry which is preliminary data.</text>
</comment>
<dbReference type="AlphaFoldDB" id="A0A8H6SEG3"/>
<sequence length="120" mass="13307">MPNFKQCVYGPHTSSLCLSKPRSRQLDWFPAENFTGNLNGDDDESPFLSLAREAWNHSSQIIEVFVRSLAVSHLPTVTHLYVAGASVNNNAKIWKLLLAWDVISAQALERATYRPGGHAG</sequence>
<protein>
    <submittedName>
        <fullName evidence="1">Uncharacterized protein</fullName>
    </submittedName>
</protein>
<dbReference type="RefSeq" id="XP_037217802.1">
    <property type="nucleotide sequence ID" value="XM_037366390.1"/>
</dbReference>
<proteinExistence type="predicted"/>
<accession>A0A8H6SEG3</accession>
<dbReference type="Proteomes" id="UP000636479">
    <property type="component" value="Unassembled WGS sequence"/>
</dbReference>
<keyword evidence="2" id="KW-1185">Reference proteome</keyword>
<dbReference type="EMBL" id="JACAZF010000008">
    <property type="protein sequence ID" value="KAF7297443.1"/>
    <property type="molecule type" value="Genomic_DNA"/>
</dbReference>
<evidence type="ECO:0000313" key="1">
    <source>
        <dbReference type="EMBL" id="KAF7297443.1"/>
    </source>
</evidence>
<gene>
    <name evidence="1" type="ORF">MIND_00977900</name>
</gene>
<organism evidence="1 2">
    <name type="scientific">Mycena indigotica</name>
    <dbReference type="NCBI Taxonomy" id="2126181"/>
    <lineage>
        <taxon>Eukaryota</taxon>
        <taxon>Fungi</taxon>
        <taxon>Dikarya</taxon>
        <taxon>Basidiomycota</taxon>
        <taxon>Agaricomycotina</taxon>
        <taxon>Agaricomycetes</taxon>
        <taxon>Agaricomycetidae</taxon>
        <taxon>Agaricales</taxon>
        <taxon>Marasmiineae</taxon>
        <taxon>Mycenaceae</taxon>
        <taxon>Mycena</taxon>
    </lineage>
</organism>
<reference evidence="1" key="1">
    <citation type="submission" date="2020-05" db="EMBL/GenBank/DDBJ databases">
        <title>Mycena genomes resolve the evolution of fungal bioluminescence.</title>
        <authorList>
            <person name="Tsai I.J."/>
        </authorList>
    </citation>
    <scope>NUCLEOTIDE SEQUENCE</scope>
    <source>
        <strain evidence="1">171206Taipei</strain>
    </source>
</reference>
<evidence type="ECO:0000313" key="2">
    <source>
        <dbReference type="Proteomes" id="UP000636479"/>
    </source>
</evidence>
<name>A0A8H6SEG3_9AGAR</name>